<dbReference type="SUPFAM" id="SSF50998">
    <property type="entry name" value="Quinoprotein alcohol dehydrogenase-like"/>
    <property type="match status" value="2"/>
</dbReference>
<dbReference type="RefSeq" id="WP_419581491.1">
    <property type="nucleotide sequence ID" value="NZ_CP036432.1"/>
</dbReference>
<dbReference type="Pfam" id="PF13360">
    <property type="entry name" value="PQQ_2"/>
    <property type="match status" value="2"/>
</dbReference>
<dbReference type="PANTHER" id="PTHR34512:SF30">
    <property type="entry name" value="OUTER MEMBRANE PROTEIN ASSEMBLY FACTOR BAMB"/>
    <property type="match status" value="1"/>
</dbReference>
<sequence>MIRLRTLIILLSCIVSQVVGVSGVGSKACAQSWPTYRHDARRSGVTDASLTFPLQPHWVRVSQQPPQTAWTGPAKWDAYSGNSGLQSMRNFDPCFFVTVDGGQVFFGSSVDDAVHALDAATGKEQWVLFTGSAVRFPPTLSDGRAFFGSDDGFVYCCDQRSGELIWKQQAAPERKQVASNRKLISMWPVRTGVLVQDGTALFGASLVPWKASYLCKVDAKTGALDGDRCFRNEVQGVTMQGALLASSERIYVPQGRAAPLAFDMAGGNSLGAIGEAGGVFCVLTEDEMLLAGPQDQKSSSDQMRLADARSRQRLATFSGTNRILVAGERAWIPTAGKLKMLNRSSYVAAQIVATKANGIINDKKNTDEQAKAAAKAELAQATKQQAEAWRWEVECPNPTGFIKTADSIVVGLENEVRAYDADDGTLKWSAKVDGVAHGLAVADGQLLVSTGLGHIYAFGPQR</sequence>
<reference evidence="3 4" key="1">
    <citation type="submission" date="2019-02" db="EMBL/GenBank/DDBJ databases">
        <title>Deep-cultivation of Planctomycetes and their phenomic and genomic characterization uncovers novel biology.</title>
        <authorList>
            <person name="Wiegand S."/>
            <person name="Jogler M."/>
            <person name="Boedeker C."/>
            <person name="Pinto D."/>
            <person name="Vollmers J."/>
            <person name="Rivas-Marin E."/>
            <person name="Kohn T."/>
            <person name="Peeters S.H."/>
            <person name="Heuer A."/>
            <person name="Rast P."/>
            <person name="Oberbeckmann S."/>
            <person name="Bunk B."/>
            <person name="Jeske O."/>
            <person name="Meyerdierks A."/>
            <person name="Storesund J.E."/>
            <person name="Kallscheuer N."/>
            <person name="Luecker S."/>
            <person name="Lage O.M."/>
            <person name="Pohl T."/>
            <person name="Merkel B.J."/>
            <person name="Hornburger P."/>
            <person name="Mueller R.-W."/>
            <person name="Bruemmer F."/>
            <person name="Labrenz M."/>
            <person name="Spormann A.M."/>
            <person name="Op den Camp H."/>
            <person name="Overmann J."/>
            <person name="Amann R."/>
            <person name="Jetten M.S.M."/>
            <person name="Mascher T."/>
            <person name="Medema M.H."/>
            <person name="Devos D.P."/>
            <person name="Kaster A.-K."/>
            <person name="Ovreas L."/>
            <person name="Rohde M."/>
            <person name="Galperin M.Y."/>
            <person name="Jogler C."/>
        </authorList>
    </citation>
    <scope>NUCLEOTIDE SEQUENCE [LARGE SCALE GENOMIC DNA]</scope>
    <source>
        <strain evidence="3 4">TBK1r</strain>
    </source>
</reference>
<evidence type="ECO:0000256" key="1">
    <source>
        <dbReference type="SAM" id="SignalP"/>
    </source>
</evidence>
<dbReference type="PANTHER" id="PTHR34512">
    <property type="entry name" value="CELL SURFACE PROTEIN"/>
    <property type="match status" value="1"/>
</dbReference>
<feature type="signal peptide" evidence="1">
    <location>
        <begin position="1"/>
        <end position="21"/>
    </location>
</feature>
<dbReference type="Gene3D" id="2.130.10.10">
    <property type="entry name" value="YVTN repeat-like/Quinoprotein amine dehydrogenase"/>
    <property type="match status" value="2"/>
</dbReference>
<feature type="domain" description="Pyrrolo-quinoline quinone repeat" evidence="2">
    <location>
        <begin position="412"/>
        <end position="458"/>
    </location>
</feature>
<accession>A0ABX5XS69</accession>
<feature type="domain" description="Pyrrolo-quinoline quinone repeat" evidence="2">
    <location>
        <begin position="97"/>
        <end position="269"/>
    </location>
</feature>
<dbReference type="SMART" id="SM00564">
    <property type="entry name" value="PQQ"/>
    <property type="match status" value="3"/>
</dbReference>
<evidence type="ECO:0000313" key="3">
    <source>
        <dbReference type="EMBL" id="QDV84840.1"/>
    </source>
</evidence>
<protein>
    <submittedName>
        <fullName evidence="3">Outer membrane biogenesis protein BamB</fullName>
    </submittedName>
</protein>
<dbReference type="Proteomes" id="UP000318081">
    <property type="component" value="Chromosome"/>
</dbReference>
<feature type="chain" id="PRO_5046994903" evidence="1">
    <location>
        <begin position="22"/>
        <end position="462"/>
    </location>
</feature>
<dbReference type="EMBL" id="CP036432">
    <property type="protein sequence ID" value="QDV84840.1"/>
    <property type="molecule type" value="Genomic_DNA"/>
</dbReference>
<dbReference type="InterPro" id="IPR002372">
    <property type="entry name" value="PQQ_rpt_dom"/>
</dbReference>
<gene>
    <name evidence="3" type="ORF">TBK1r_37920</name>
</gene>
<name>A0ABX5XS69_9BACT</name>
<proteinExistence type="predicted"/>
<organism evidence="3 4">
    <name type="scientific">Stieleria magnilauensis</name>
    <dbReference type="NCBI Taxonomy" id="2527963"/>
    <lineage>
        <taxon>Bacteria</taxon>
        <taxon>Pseudomonadati</taxon>
        <taxon>Planctomycetota</taxon>
        <taxon>Planctomycetia</taxon>
        <taxon>Pirellulales</taxon>
        <taxon>Pirellulaceae</taxon>
        <taxon>Stieleria</taxon>
    </lineage>
</organism>
<evidence type="ECO:0000259" key="2">
    <source>
        <dbReference type="Pfam" id="PF13360"/>
    </source>
</evidence>
<keyword evidence="1" id="KW-0732">Signal</keyword>
<dbReference type="InterPro" id="IPR011047">
    <property type="entry name" value="Quinoprotein_ADH-like_sf"/>
</dbReference>
<keyword evidence="4" id="KW-1185">Reference proteome</keyword>
<dbReference type="InterPro" id="IPR015943">
    <property type="entry name" value="WD40/YVTN_repeat-like_dom_sf"/>
</dbReference>
<evidence type="ECO:0000313" key="4">
    <source>
        <dbReference type="Proteomes" id="UP000318081"/>
    </source>
</evidence>
<dbReference type="InterPro" id="IPR018391">
    <property type="entry name" value="PQQ_b-propeller_rpt"/>
</dbReference>